<evidence type="ECO:0000259" key="1">
    <source>
        <dbReference type="Pfam" id="PF03732"/>
    </source>
</evidence>
<sequence>LVKPLPPHKYDGTADIKIFTHFMEESLAFIEDGRLTSSNRWRYISHYMEDKALTFYNRSVSRNATEWSPQLFFSELFNYCFPLDFRQKMRAKLRYCRQGSKSVKDYIHEISELQHFVGVSDRQECVRQLWDGFTPDLQSGLIEGELSPEVNTWEQV</sequence>
<dbReference type="EMBL" id="KV425595">
    <property type="protein sequence ID" value="KZT22474.1"/>
    <property type="molecule type" value="Genomic_DNA"/>
</dbReference>
<dbReference type="STRING" id="1314782.A0A165QIE0"/>
<evidence type="ECO:0000313" key="2">
    <source>
        <dbReference type="EMBL" id="KZT18503.1"/>
    </source>
</evidence>
<dbReference type="AlphaFoldDB" id="A0A165QIE0"/>
<feature type="non-terminal residue" evidence="3">
    <location>
        <position position="1"/>
    </location>
</feature>
<keyword evidence="4" id="KW-1185">Reference proteome</keyword>
<gene>
    <name evidence="2" type="ORF">NEOLEDRAFT_1018543</name>
    <name evidence="3" type="ORF">NEOLEDRAFT_1051794</name>
</gene>
<name>A0A165QIE0_9AGAM</name>
<feature type="domain" description="Retrotransposon gag" evidence="1">
    <location>
        <begin position="43"/>
        <end position="132"/>
    </location>
</feature>
<protein>
    <recommendedName>
        <fullName evidence="1">Retrotransposon gag domain-containing protein</fullName>
    </recommendedName>
</protein>
<reference evidence="3 4" key="1">
    <citation type="journal article" date="2016" name="Mol. Biol. Evol.">
        <title>Comparative Genomics of Early-Diverging Mushroom-Forming Fungi Provides Insights into the Origins of Lignocellulose Decay Capabilities.</title>
        <authorList>
            <person name="Nagy L.G."/>
            <person name="Riley R."/>
            <person name="Tritt A."/>
            <person name="Adam C."/>
            <person name="Daum C."/>
            <person name="Floudas D."/>
            <person name="Sun H."/>
            <person name="Yadav J.S."/>
            <person name="Pangilinan J."/>
            <person name="Larsson K.H."/>
            <person name="Matsuura K."/>
            <person name="Barry K."/>
            <person name="Labutti K."/>
            <person name="Kuo R."/>
            <person name="Ohm R.A."/>
            <person name="Bhattacharya S.S."/>
            <person name="Shirouzu T."/>
            <person name="Yoshinaga Y."/>
            <person name="Martin F.M."/>
            <person name="Grigoriev I.V."/>
            <person name="Hibbett D.S."/>
        </authorList>
    </citation>
    <scope>NUCLEOTIDE SEQUENCE [LARGE SCALE GENOMIC DNA]</scope>
    <source>
        <strain evidence="3 4">HHB14362 ss-1</strain>
    </source>
</reference>
<dbReference type="Pfam" id="PF03732">
    <property type="entry name" value="Retrotrans_gag"/>
    <property type="match status" value="1"/>
</dbReference>
<evidence type="ECO:0000313" key="4">
    <source>
        <dbReference type="Proteomes" id="UP000076761"/>
    </source>
</evidence>
<evidence type="ECO:0000313" key="3">
    <source>
        <dbReference type="EMBL" id="KZT22474.1"/>
    </source>
</evidence>
<dbReference type="EMBL" id="KV425677">
    <property type="protein sequence ID" value="KZT18503.1"/>
    <property type="molecule type" value="Genomic_DNA"/>
</dbReference>
<dbReference type="Proteomes" id="UP000076761">
    <property type="component" value="Unassembled WGS sequence"/>
</dbReference>
<proteinExistence type="predicted"/>
<feature type="non-terminal residue" evidence="3">
    <location>
        <position position="156"/>
    </location>
</feature>
<dbReference type="InterPro" id="IPR005162">
    <property type="entry name" value="Retrotrans_gag_dom"/>
</dbReference>
<dbReference type="OrthoDB" id="3267748at2759"/>
<accession>A0A165QIE0</accession>
<organism evidence="3 4">
    <name type="scientific">Neolentinus lepideus HHB14362 ss-1</name>
    <dbReference type="NCBI Taxonomy" id="1314782"/>
    <lineage>
        <taxon>Eukaryota</taxon>
        <taxon>Fungi</taxon>
        <taxon>Dikarya</taxon>
        <taxon>Basidiomycota</taxon>
        <taxon>Agaricomycotina</taxon>
        <taxon>Agaricomycetes</taxon>
        <taxon>Gloeophyllales</taxon>
        <taxon>Gloeophyllaceae</taxon>
        <taxon>Neolentinus</taxon>
    </lineage>
</organism>